<feature type="region of interest" description="Disordered" evidence="1">
    <location>
        <begin position="128"/>
        <end position="147"/>
    </location>
</feature>
<comment type="caution">
    <text evidence="2">The sequence shown here is derived from an EMBL/GenBank/DDBJ whole genome shotgun (WGS) entry which is preliminary data.</text>
</comment>
<evidence type="ECO:0000256" key="1">
    <source>
        <dbReference type="SAM" id="MobiDB-lite"/>
    </source>
</evidence>
<sequence>MLCPCEVLPLSAASPSLPEGSWPHLDPSPSLHSMSLSCVPHAPESRPPGTLRLGCPSPNVQLLPNAVPQKRLGSSCPFQPASPQGLRPLPAGLCLLPPGPHLAHVDIREPPAVQPPTAPSALLDAELSPERAPHHPTPPASSLKWPRGSFSRLQSWTPRFCLPAARCPLGCHLRGRTWDTLSAPYKQ</sequence>
<keyword evidence="3" id="KW-1185">Reference proteome</keyword>
<evidence type="ECO:0000313" key="2">
    <source>
        <dbReference type="EMBL" id="VTJ73465.1"/>
    </source>
</evidence>
<evidence type="ECO:0000313" key="3">
    <source>
        <dbReference type="Proteomes" id="UP000335636"/>
    </source>
</evidence>
<accession>A0A5E4BVD3</accession>
<dbReference type="EMBL" id="CABDUW010000681">
    <property type="protein sequence ID" value="VTJ73465.1"/>
    <property type="molecule type" value="Genomic_DNA"/>
</dbReference>
<name>A0A5E4BVD3_MARMO</name>
<protein>
    <submittedName>
        <fullName evidence="2">Uncharacterized protein</fullName>
    </submittedName>
</protein>
<gene>
    <name evidence="2" type="ORF">MONAX_5E031615</name>
</gene>
<reference evidence="2" key="1">
    <citation type="submission" date="2019-04" db="EMBL/GenBank/DDBJ databases">
        <authorList>
            <person name="Alioto T."/>
            <person name="Alioto T."/>
        </authorList>
    </citation>
    <scope>NUCLEOTIDE SEQUENCE [LARGE SCALE GENOMIC DNA]</scope>
</reference>
<proteinExistence type="predicted"/>
<dbReference type="AlphaFoldDB" id="A0A5E4BVD3"/>
<organism evidence="2 3">
    <name type="scientific">Marmota monax</name>
    <name type="common">Woodchuck</name>
    <dbReference type="NCBI Taxonomy" id="9995"/>
    <lineage>
        <taxon>Eukaryota</taxon>
        <taxon>Metazoa</taxon>
        <taxon>Chordata</taxon>
        <taxon>Craniata</taxon>
        <taxon>Vertebrata</taxon>
        <taxon>Euteleostomi</taxon>
        <taxon>Mammalia</taxon>
        <taxon>Eutheria</taxon>
        <taxon>Euarchontoglires</taxon>
        <taxon>Glires</taxon>
        <taxon>Rodentia</taxon>
        <taxon>Sciuromorpha</taxon>
        <taxon>Sciuridae</taxon>
        <taxon>Xerinae</taxon>
        <taxon>Marmotini</taxon>
        <taxon>Marmota</taxon>
    </lineage>
</organism>
<dbReference type="Proteomes" id="UP000335636">
    <property type="component" value="Unassembled WGS sequence"/>
</dbReference>